<proteinExistence type="predicted"/>
<evidence type="ECO:0000313" key="3">
    <source>
        <dbReference type="EMBL" id="SUE39197.1"/>
    </source>
</evidence>
<evidence type="ECO:0000256" key="1">
    <source>
        <dbReference type="SAM" id="SignalP"/>
    </source>
</evidence>
<dbReference type="SUPFAM" id="SSF53807">
    <property type="entry name" value="Helical backbone' metal receptor"/>
    <property type="match status" value="1"/>
</dbReference>
<organism evidence="3 4">
    <name type="scientific">Roseomonas mucosa</name>
    <dbReference type="NCBI Taxonomy" id="207340"/>
    <lineage>
        <taxon>Bacteria</taxon>
        <taxon>Pseudomonadati</taxon>
        <taxon>Pseudomonadota</taxon>
        <taxon>Alphaproteobacteria</taxon>
        <taxon>Acetobacterales</taxon>
        <taxon>Roseomonadaceae</taxon>
        <taxon>Roseomonas</taxon>
    </lineage>
</organism>
<dbReference type="Proteomes" id="UP000254919">
    <property type="component" value="Unassembled WGS sequence"/>
</dbReference>
<evidence type="ECO:0000313" key="4">
    <source>
        <dbReference type="Proteomes" id="UP000254919"/>
    </source>
</evidence>
<dbReference type="GeneID" id="99632193"/>
<accession>A0A379MZI4</accession>
<protein>
    <submittedName>
        <fullName evidence="3">Ferrichrome/ferrioxamine B periplasmic transporter</fullName>
    </submittedName>
</protein>
<dbReference type="Pfam" id="PF01497">
    <property type="entry name" value="Peripla_BP_2"/>
    <property type="match status" value="1"/>
</dbReference>
<gene>
    <name evidence="3" type="ORF">NCTC13291_01139</name>
</gene>
<feature type="signal peptide" evidence="1">
    <location>
        <begin position="1"/>
        <end position="31"/>
    </location>
</feature>
<feature type="domain" description="Fe/B12 periplasmic-binding" evidence="2">
    <location>
        <begin position="63"/>
        <end position="363"/>
    </location>
</feature>
<keyword evidence="1" id="KW-0732">Signal</keyword>
<reference evidence="3 4" key="1">
    <citation type="submission" date="2018-06" db="EMBL/GenBank/DDBJ databases">
        <authorList>
            <consortium name="Pathogen Informatics"/>
            <person name="Doyle S."/>
        </authorList>
    </citation>
    <scope>NUCLEOTIDE SEQUENCE [LARGE SCALE GENOMIC DNA]</scope>
    <source>
        <strain evidence="3 4">NCTC13291</strain>
    </source>
</reference>
<dbReference type="PROSITE" id="PS51318">
    <property type="entry name" value="TAT"/>
    <property type="match status" value="1"/>
</dbReference>
<evidence type="ECO:0000259" key="2">
    <source>
        <dbReference type="PROSITE" id="PS50983"/>
    </source>
</evidence>
<dbReference type="AlphaFoldDB" id="A0A379MZI4"/>
<dbReference type="InterPro" id="IPR006311">
    <property type="entry name" value="TAT_signal"/>
</dbReference>
<dbReference type="Gene3D" id="3.40.50.1980">
    <property type="entry name" value="Nitrogenase molybdenum iron protein domain"/>
    <property type="match status" value="2"/>
</dbReference>
<dbReference type="InterPro" id="IPR002491">
    <property type="entry name" value="ABC_transptr_periplasmic_BD"/>
</dbReference>
<feature type="chain" id="PRO_5016664461" evidence="1">
    <location>
        <begin position="32"/>
        <end position="391"/>
    </location>
</feature>
<dbReference type="PANTHER" id="PTHR30535:SF34">
    <property type="entry name" value="MOLYBDATE-BINDING PROTEIN MOLA"/>
    <property type="match status" value="1"/>
</dbReference>
<name>A0A379MZI4_9PROT</name>
<dbReference type="PANTHER" id="PTHR30535">
    <property type="entry name" value="VITAMIN B12-BINDING PROTEIN"/>
    <property type="match status" value="1"/>
</dbReference>
<dbReference type="RefSeq" id="WP_051004747.1">
    <property type="nucleotide sequence ID" value="NZ_AP031462.1"/>
</dbReference>
<dbReference type="EMBL" id="UGVN01000001">
    <property type="protein sequence ID" value="SUE39197.1"/>
    <property type="molecule type" value="Genomic_DNA"/>
</dbReference>
<dbReference type="InterPro" id="IPR050902">
    <property type="entry name" value="ABC_Transporter_SBP"/>
</dbReference>
<dbReference type="PROSITE" id="PS50983">
    <property type="entry name" value="FE_B12_PBP"/>
    <property type="match status" value="1"/>
</dbReference>
<sequence length="391" mass="41758">MPETSSPPSPCPPRRRTVLRHGLALVLSAMAAPLAAPAVLRAQEAPRLRDLLGREIALKQPARRIALGQGRHLAVLNLLHPDPASLVVGWADDMRRGEGAEYQAYLRRFPALDRLPVLGFSTGVGVLEQLLTVKPDLLLLSRRNVASLGGGTAAVSFFAPLEAAGVAVAVVDFFVRPLRDTEPSLEILGQLLGREEQAGAFLEFYRARMRAVQARLAGIGENRPRVMMQAHAGGLACCFSPGRGVYDDFIRFAGGHNIGADSIATETGQLSLEYVLTQDPHVYIATGGPYGGRGGVSLGAGVDPALARSSLAQVIESQHLSGLSAVKQGRAHALWHAFNDSPTHLMAIEAMARWFHPEATAGIDPAATLATLNQRFAAVPMQGTYWTNLKA</sequence>